<evidence type="ECO:0000256" key="1">
    <source>
        <dbReference type="SAM" id="Phobius"/>
    </source>
</evidence>
<feature type="chain" id="PRO_5020873457" evidence="2">
    <location>
        <begin position="20"/>
        <end position="191"/>
    </location>
</feature>
<keyword evidence="4" id="KW-1185">Reference proteome</keyword>
<dbReference type="EMBL" id="SMCO01000032">
    <property type="protein sequence ID" value="TCV79982.1"/>
    <property type="molecule type" value="Genomic_DNA"/>
</dbReference>
<evidence type="ECO:0000313" key="4">
    <source>
        <dbReference type="Proteomes" id="UP000295367"/>
    </source>
</evidence>
<keyword evidence="1" id="KW-0472">Membrane</keyword>
<keyword evidence="2" id="KW-0732">Signal</keyword>
<comment type="caution">
    <text evidence="3">The sequence shown here is derived from an EMBL/GenBank/DDBJ whole genome shotgun (WGS) entry which is preliminary data.</text>
</comment>
<dbReference type="RefSeq" id="WP_223248252.1">
    <property type="nucleotide sequence ID" value="NZ_BHVT01000026.1"/>
</dbReference>
<dbReference type="Proteomes" id="UP000295367">
    <property type="component" value="Unassembled WGS sequence"/>
</dbReference>
<gene>
    <name evidence="3" type="ORF">EDC63_13227</name>
</gene>
<proteinExistence type="predicted"/>
<dbReference type="AlphaFoldDB" id="A0A4R3XRK4"/>
<keyword evidence="1" id="KW-1133">Transmembrane helix</keyword>
<accession>A0A4R3XRK4</accession>
<feature type="transmembrane region" description="Helical" evidence="1">
    <location>
        <begin position="166"/>
        <end position="186"/>
    </location>
</feature>
<feature type="signal peptide" evidence="2">
    <location>
        <begin position="1"/>
        <end position="19"/>
    </location>
</feature>
<evidence type="ECO:0000256" key="2">
    <source>
        <dbReference type="SAM" id="SignalP"/>
    </source>
</evidence>
<evidence type="ECO:0000313" key="3">
    <source>
        <dbReference type="EMBL" id="TCV79982.1"/>
    </source>
</evidence>
<keyword evidence="1" id="KW-0812">Transmembrane</keyword>
<sequence>MKKFVLTALLSLATIDASAALTQFTGSLYMLGANGSPAFVNAQCPSCNSSLGEIDKTLTTLLDISTGTANDIIGNHALLGAGYNWSITNLTFATNPDSTISASGNFLWTNSVGLTTSTYTQLSLPLGANGEIVALDGDLNNVKGNTLINGPFQGYSLYLEGTISPVPVPAAVWLLGSGLFGLIGLARRKAA</sequence>
<protein>
    <submittedName>
        <fullName evidence="3">Putative secreted protein</fullName>
    </submittedName>
</protein>
<reference evidence="3 4" key="1">
    <citation type="submission" date="2019-03" db="EMBL/GenBank/DDBJ databases">
        <title>Genomic Encyclopedia of Type Strains, Phase IV (KMG-IV): sequencing the most valuable type-strain genomes for metagenomic binning, comparative biology and taxonomic classification.</title>
        <authorList>
            <person name="Goeker M."/>
        </authorList>
    </citation>
    <scope>NUCLEOTIDE SEQUENCE [LARGE SCALE GENOMIC DNA]</scope>
    <source>
        <strain evidence="3 4">DSM 100309</strain>
    </source>
</reference>
<name>A0A4R3XRK4_9PROT</name>
<organism evidence="3 4">
    <name type="scientific">Sulfurirhabdus autotrophica</name>
    <dbReference type="NCBI Taxonomy" id="1706046"/>
    <lineage>
        <taxon>Bacteria</taxon>
        <taxon>Pseudomonadati</taxon>
        <taxon>Pseudomonadota</taxon>
        <taxon>Betaproteobacteria</taxon>
        <taxon>Nitrosomonadales</taxon>
        <taxon>Sulfuricellaceae</taxon>
        <taxon>Sulfurirhabdus</taxon>
    </lineage>
</organism>